<accession>A3CUL5</accession>
<organism evidence="2 3">
    <name type="scientific">Methanoculleus marisnigri (strain ATCC 35101 / DSM 1498 / JR1)</name>
    <dbReference type="NCBI Taxonomy" id="368407"/>
    <lineage>
        <taxon>Archaea</taxon>
        <taxon>Methanobacteriati</taxon>
        <taxon>Methanobacteriota</taxon>
        <taxon>Stenosarchaea group</taxon>
        <taxon>Methanomicrobia</taxon>
        <taxon>Methanomicrobiales</taxon>
        <taxon>Methanomicrobiaceae</taxon>
        <taxon>Methanoculleus</taxon>
    </lineage>
</organism>
<dbReference type="Proteomes" id="UP000002146">
    <property type="component" value="Chromosome"/>
</dbReference>
<evidence type="ECO:0000256" key="1">
    <source>
        <dbReference type="SAM" id="MobiDB-lite"/>
    </source>
</evidence>
<dbReference type="AlphaFoldDB" id="A3CUL5"/>
<protein>
    <submittedName>
        <fullName evidence="2">Uncharacterized protein</fullName>
    </submittedName>
</protein>
<evidence type="ECO:0000313" key="3">
    <source>
        <dbReference type="Proteomes" id="UP000002146"/>
    </source>
</evidence>
<sequence>MVANHRVPKHLLDPLYLNHPIFWHLKRREIASLPDSSHPGAPTMIPATTASADSARGHPER</sequence>
<keyword evidence="3" id="KW-1185">Reference proteome</keyword>
<name>A3CUL5_METMJ</name>
<gene>
    <name evidence="2" type="ordered locus">Memar_1133</name>
</gene>
<reference evidence="2 3" key="1">
    <citation type="journal article" date="2009" name="Stand. Genomic Sci.">
        <title>Complete genome sequence of Methanoculleus marisnigri Romesser et al. 1981 type strain JR1.</title>
        <authorList>
            <person name="Anderson I.J."/>
            <person name="Sieprawska-Lupa M."/>
            <person name="Lapidus A."/>
            <person name="Nolan M."/>
            <person name="Copeland A."/>
            <person name="Glavina Del Rio T."/>
            <person name="Tice H."/>
            <person name="Dalin E."/>
            <person name="Barry K."/>
            <person name="Saunders E."/>
            <person name="Han C."/>
            <person name="Brettin T."/>
            <person name="Detter J.C."/>
            <person name="Bruce D."/>
            <person name="Mikhailova N."/>
            <person name="Pitluck S."/>
            <person name="Hauser L."/>
            <person name="Land M."/>
            <person name="Lucas S."/>
            <person name="Richardson P."/>
            <person name="Whitman W.B."/>
            <person name="Kyrpides N.C."/>
        </authorList>
    </citation>
    <scope>NUCLEOTIDE SEQUENCE [LARGE SCALE GENOMIC DNA]</scope>
    <source>
        <strain evidence="3">ATCC 35101 / DSM 1498 / JR1</strain>
    </source>
</reference>
<dbReference type="EMBL" id="CP000562">
    <property type="protein sequence ID" value="ABN57065.1"/>
    <property type="molecule type" value="Genomic_DNA"/>
</dbReference>
<dbReference type="HOGENOM" id="CLU_2911547_0_0_2"/>
<proteinExistence type="predicted"/>
<dbReference type="STRING" id="368407.Memar_1133"/>
<feature type="region of interest" description="Disordered" evidence="1">
    <location>
        <begin position="34"/>
        <end position="61"/>
    </location>
</feature>
<evidence type="ECO:0000313" key="2">
    <source>
        <dbReference type="EMBL" id="ABN57065.1"/>
    </source>
</evidence>
<dbReference type="KEGG" id="mem:Memar_1133"/>